<dbReference type="Proteomes" id="UP001365542">
    <property type="component" value="Unassembled WGS sequence"/>
</dbReference>
<name>A0AAV9X145_9PEZI</name>
<organism evidence="4 5">
    <name type="scientific">Orbilia ellipsospora</name>
    <dbReference type="NCBI Taxonomy" id="2528407"/>
    <lineage>
        <taxon>Eukaryota</taxon>
        <taxon>Fungi</taxon>
        <taxon>Dikarya</taxon>
        <taxon>Ascomycota</taxon>
        <taxon>Pezizomycotina</taxon>
        <taxon>Orbiliomycetes</taxon>
        <taxon>Orbiliales</taxon>
        <taxon>Orbiliaceae</taxon>
        <taxon>Orbilia</taxon>
    </lineage>
</organism>
<evidence type="ECO:0000256" key="1">
    <source>
        <dbReference type="PROSITE-ProRule" id="PRU00047"/>
    </source>
</evidence>
<evidence type="ECO:0000313" key="4">
    <source>
        <dbReference type="EMBL" id="KAK6527399.1"/>
    </source>
</evidence>
<feature type="region of interest" description="Disordered" evidence="2">
    <location>
        <begin position="157"/>
        <end position="206"/>
    </location>
</feature>
<reference evidence="4 5" key="1">
    <citation type="submission" date="2019-10" db="EMBL/GenBank/DDBJ databases">
        <authorList>
            <person name="Palmer J.M."/>
        </authorList>
    </citation>
    <scope>NUCLEOTIDE SEQUENCE [LARGE SCALE GENOMIC DNA]</scope>
    <source>
        <strain evidence="4 5">TWF694</strain>
    </source>
</reference>
<gene>
    <name evidence="4" type="ORF">TWF694_004388</name>
</gene>
<dbReference type="EMBL" id="JAVHJO010000015">
    <property type="protein sequence ID" value="KAK6527399.1"/>
    <property type="molecule type" value="Genomic_DNA"/>
</dbReference>
<dbReference type="InterPro" id="IPR001878">
    <property type="entry name" value="Znf_CCHC"/>
</dbReference>
<protein>
    <recommendedName>
        <fullName evidence="3">CCHC-type domain-containing protein</fullName>
    </recommendedName>
</protein>
<comment type="caution">
    <text evidence="4">The sequence shown here is derived from an EMBL/GenBank/DDBJ whole genome shotgun (WGS) entry which is preliminary data.</text>
</comment>
<feature type="compositionally biased region" description="Low complexity" evidence="2">
    <location>
        <begin position="1"/>
        <end position="15"/>
    </location>
</feature>
<evidence type="ECO:0000313" key="5">
    <source>
        <dbReference type="Proteomes" id="UP001365542"/>
    </source>
</evidence>
<keyword evidence="1" id="KW-0862">Zinc</keyword>
<dbReference type="AlphaFoldDB" id="A0AAV9X145"/>
<dbReference type="GO" id="GO:0003676">
    <property type="term" value="F:nucleic acid binding"/>
    <property type="evidence" value="ECO:0007669"/>
    <property type="project" value="InterPro"/>
</dbReference>
<keyword evidence="1" id="KW-0479">Metal-binding</keyword>
<dbReference type="Gene3D" id="4.10.60.10">
    <property type="entry name" value="Zinc finger, CCHC-type"/>
    <property type="match status" value="1"/>
</dbReference>
<keyword evidence="1" id="KW-0863">Zinc-finger</keyword>
<feature type="domain" description="CCHC-type" evidence="3">
    <location>
        <begin position="58"/>
        <end position="72"/>
    </location>
</feature>
<sequence length="350" mass="39352">MSGYYEQYEEYPPQYESDEDMADALDSWPREDRNLYIEDHENGQAARPTRQPRTNPKKCRTCGNAGHDSRNCAINKGFMSKKKPLPLQKSPNIAHEKACGACREIGHDRRGCPKLLGMNKQQQEEVVTTVTTTTTVKRATAKLSGVKSAILPGRPRATITATRKGRKIGKHAEESNLPKKTRGRPPVKKTQVSGSKTHKPSGSDDTCKEWRRAITGIYVIKFPTAEKEWPDFAEATSIRLHVDGETIWGEFDSGCYEGYIRLDPTASSVIPDSKMRFEWKGNNMGSGAPRSGEGELILSRVHDIEGAFFGMYGDSYRFEGKRKFMPCVSGRSSDYYALNWRSWDGSATHW</sequence>
<feature type="compositionally biased region" description="Basic and acidic residues" evidence="2">
    <location>
        <begin position="28"/>
        <end position="42"/>
    </location>
</feature>
<dbReference type="GO" id="GO:0008270">
    <property type="term" value="F:zinc ion binding"/>
    <property type="evidence" value="ECO:0007669"/>
    <property type="project" value="UniProtKB-KW"/>
</dbReference>
<proteinExistence type="predicted"/>
<evidence type="ECO:0000259" key="3">
    <source>
        <dbReference type="PROSITE" id="PS50158"/>
    </source>
</evidence>
<accession>A0AAV9X145</accession>
<dbReference type="PROSITE" id="PS50158">
    <property type="entry name" value="ZF_CCHC"/>
    <property type="match status" value="1"/>
</dbReference>
<dbReference type="InterPro" id="IPR036875">
    <property type="entry name" value="Znf_CCHC_sf"/>
</dbReference>
<feature type="region of interest" description="Disordered" evidence="2">
    <location>
        <begin position="1"/>
        <end position="62"/>
    </location>
</feature>
<evidence type="ECO:0000256" key="2">
    <source>
        <dbReference type="SAM" id="MobiDB-lite"/>
    </source>
</evidence>
<dbReference type="SUPFAM" id="SSF57756">
    <property type="entry name" value="Retrovirus zinc finger-like domains"/>
    <property type="match status" value="1"/>
</dbReference>
<keyword evidence="5" id="KW-1185">Reference proteome</keyword>